<proteinExistence type="predicted"/>
<dbReference type="OrthoDB" id="2620680at2"/>
<comment type="caution">
    <text evidence="1">The sequence shown here is derived from an EMBL/GenBank/DDBJ whole genome shotgun (WGS) entry which is preliminary data.</text>
</comment>
<name>A0A559KI39_9BACL</name>
<evidence type="ECO:0000313" key="1">
    <source>
        <dbReference type="EMBL" id="TVY11738.1"/>
    </source>
</evidence>
<organism evidence="1 2">
    <name type="scientific">Paenibacillus cremeus</name>
    <dbReference type="NCBI Taxonomy" id="2163881"/>
    <lineage>
        <taxon>Bacteria</taxon>
        <taxon>Bacillati</taxon>
        <taxon>Bacillota</taxon>
        <taxon>Bacilli</taxon>
        <taxon>Bacillales</taxon>
        <taxon>Paenibacillaceae</taxon>
        <taxon>Paenibacillus</taxon>
    </lineage>
</organism>
<dbReference type="RefSeq" id="WP_144842321.1">
    <property type="nucleotide sequence ID" value="NZ_VNJI01000001.1"/>
</dbReference>
<dbReference type="EMBL" id="VNJI01000001">
    <property type="protein sequence ID" value="TVY11738.1"/>
    <property type="molecule type" value="Genomic_DNA"/>
</dbReference>
<dbReference type="Proteomes" id="UP000317036">
    <property type="component" value="Unassembled WGS sequence"/>
</dbReference>
<dbReference type="AlphaFoldDB" id="A0A559KI39"/>
<sequence length="112" mass="13128">MTLHEYVTDAEFTDVLDGVKDLLKETYHITDREADSVLRASRDKAEAYVQDYTPYLKAIKEIRHALRETLDTQFEQAVDPEQELRIRMSNDAAVWVTFECIRRFCKNSVLNL</sequence>
<reference evidence="1 2" key="1">
    <citation type="submission" date="2019-07" db="EMBL/GenBank/DDBJ databases">
        <authorList>
            <person name="Kim J."/>
        </authorList>
    </citation>
    <scope>NUCLEOTIDE SEQUENCE [LARGE SCALE GENOMIC DNA]</scope>
    <source>
        <strain evidence="1 2">JC52</strain>
    </source>
</reference>
<accession>A0A559KI39</accession>
<evidence type="ECO:0000313" key="2">
    <source>
        <dbReference type="Proteomes" id="UP000317036"/>
    </source>
</evidence>
<protein>
    <submittedName>
        <fullName evidence="1">Uncharacterized protein</fullName>
    </submittedName>
</protein>
<gene>
    <name evidence="1" type="ORF">FPZ49_00120</name>
</gene>
<keyword evidence="2" id="KW-1185">Reference proteome</keyword>